<keyword evidence="7" id="KW-0378">Hydrolase</keyword>
<evidence type="ECO:0000259" key="11">
    <source>
        <dbReference type="PROSITE" id="PS52035"/>
    </source>
</evidence>
<reference evidence="12" key="1">
    <citation type="submission" date="2020-11" db="EMBL/GenBank/DDBJ databases">
        <authorList>
            <person name="Tran Van P."/>
        </authorList>
    </citation>
    <scope>NUCLEOTIDE SEQUENCE</scope>
</reference>
<dbReference type="GO" id="GO:0005615">
    <property type="term" value="C:extracellular space"/>
    <property type="evidence" value="ECO:0007669"/>
    <property type="project" value="TreeGrafter"/>
</dbReference>
<evidence type="ECO:0000256" key="8">
    <source>
        <dbReference type="ARBA" id="ARBA00022833"/>
    </source>
</evidence>
<dbReference type="SMART" id="SM00631">
    <property type="entry name" value="Zn_pept"/>
    <property type="match status" value="1"/>
</dbReference>
<name>A0A7R9E1T0_9NEOP</name>
<dbReference type="GO" id="GO:0008270">
    <property type="term" value="F:zinc ion binding"/>
    <property type="evidence" value="ECO:0007669"/>
    <property type="project" value="InterPro"/>
</dbReference>
<dbReference type="InterPro" id="IPR000834">
    <property type="entry name" value="Peptidase_M14"/>
</dbReference>
<keyword evidence="4" id="KW-0645">Protease</keyword>
<keyword evidence="9" id="KW-0482">Metalloprotease</keyword>
<dbReference type="SUPFAM" id="SSF53187">
    <property type="entry name" value="Zn-dependent exopeptidases"/>
    <property type="match status" value="1"/>
</dbReference>
<comment type="cofactor">
    <cofactor evidence="1">
        <name>Zn(2+)</name>
        <dbReference type="ChEBI" id="CHEBI:29105"/>
    </cofactor>
</comment>
<accession>A0A7R9E1T0</accession>
<keyword evidence="8" id="KW-0862">Zinc</keyword>
<dbReference type="EMBL" id="OB793028">
    <property type="protein sequence ID" value="CAD7425783.1"/>
    <property type="molecule type" value="Genomic_DNA"/>
</dbReference>
<proteinExistence type="inferred from homology"/>
<dbReference type="Pfam" id="PF00246">
    <property type="entry name" value="Peptidase_M14"/>
    <property type="match status" value="1"/>
</dbReference>
<evidence type="ECO:0000256" key="1">
    <source>
        <dbReference type="ARBA" id="ARBA00001947"/>
    </source>
</evidence>
<dbReference type="AlphaFoldDB" id="A0A7R9E1T0"/>
<comment type="similarity">
    <text evidence="2 10">Belongs to the peptidase M14 family.</text>
</comment>
<evidence type="ECO:0000256" key="6">
    <source>
        <dbReference type="ARBA" id="ARBA00022729"/>
    </source>
</evidence>
<keyword evidence="5" id="KW-0479">Metal-binding</keyword>
<keyword evidence="3" id="KW-0121">Carboxypeptidase</keyword>
<evidence type="ECO:0000313" key="12">
    <source>
        <dbReference type="EMBL" id="CAD7425783.1"/>
    </source>
</evidence>
<evidence type="ECO:0000256" key="3">
    <source>
        <dbReference type="ARBA" id="ARBA00022645"/>
    </source>
</evidence>
<comment type="caution">
    <text evidence="10">Lacks conserved residue(s) required for the propagation of feature annotation.</text>
</comment>
<feature type="domain" description="Peptidase M14" evidence="11">
    <location>
        <begin position="1"/>
        <end position="143"/>
    </location>
</feature>
<dbReference type="GO" id="GO:0006508">
    <property type="term" value="P:proteolysis"/>
    <property type="evidence" value="ECO:0007669"/>
    <property type="project" value="UniProtKB-KW"/>
</dbReference>
<gene>
    <name evidence="12" type="ORF">TMSB3V08_LOCUS2687</name>
</gene>
<keyword evidence="6" id="KW-0732">Signal</keyword>
<protein>
    <recommendedName>
        <fullName evidence="11">Peptidase M14 domain-containing protein</fullName>
    </recommendedName>
</protein>
<evidence type="ECO:0000256" key="7">
    <source>
        <dbReference type="ARBA" id="ARBA00022801"/>
    </source>
</evidence>
<dbReference type="PANTHER" id="PTHR11705">
    <property type="entry name" value="PROTEASE FAMILY M14 CARBOXYPEPTIDASE A,B"/>
    <property type="match status" value="1"/>
</dbReference>
<evidence type="ECO:0000256" key="5">
    <source>
        <dbReference type="ARBA" id="ARBA00022723"/>
    </source>
</evidence>
<evidence type="ECO:0000256" key="9">
    <source>
        <dbReference type="ARBA" id="ARBA00023049"/>
    </source>
</evidence>
<dbReference type="PANTHER" id="PTHR11705:SF140">
    <property type="entry name" value="FI02848P-RELATED"/>
    <property type="match status" value="1"/>
</dbReference>
<evidence type="ECO:0000256" key="4">
    <source>
        <dbReference type="ARBA" id="ARBA00022670"/>
    </source>
</evidence>
<evidence type="ECO:0000256" key="10">
    <source>
        <dbReference type="PROSITE-ProRule" id="PRU01379"/>
    </source>
</evidence>
<sequence length="143" mass="16472">MSFIQKNEIQITDDRMWRKTRSTLENTTCKGVDVNRNFDFHWGQTGASLNPCQSDYAGPKPFSEPEARALRNYVLSDAKRILLYVSLHSYGKFLMYPWSYTKQKTSDWRIMKTLAEKANKAIIDEGGEPYFIGTAPQLLCMST</sequence>
<evidence type="ECO:0000256" key="2">
    <source>
        <dbReference type="ARBA" id="ARBA00005988"/>
    </source>
</evidence>
<dbReference type="GO" id="GO:0004181">
    <property type="term" value="F:metallocarboxypeptidase activity"/>
    <property type="evidence" value="ECO:0007669"/>
    <property type="project" value="InterPro"/>
</dbReference>
<dbReference type="PROSITE" id="PS52035">
    <property type="entry name" value="PEPTIDASE_M14"/>
    <property type="match status" value="1"/>
</dbReference>
<dbReference type="FunFam" id="3.40.630.10:FF:000084">
    <property type="entry name" value="Carboxypeptidase B2"/>
    <property type="match status" value="1"/>
</dbReference>
<dbReference type="Gene3D" id="3.40.630.10">
    <property type="entry name" value="Zn peptidases"/>
    <property type="match status" value="1"/>
</dbReference>
<organism evidence="12">
    <name type="scientific">Timema monikensis</name>
    <dbReference type="NCBI Taxonomy" id="170555"/>
    <lineage>
        <taxon>Eukaryota</taxon>
        <taxon>Metazoa</taxon>
        <taxon>Ecdysozoa</taxon>
        <taxon>Arthropoda</taxon>
        <taxon>Hexapoda</taxon>
        <taxon>Insecta</taxon>
        <taxon>Pterygota</taxon>
        <taxon>Neoptera</taxon>
        <taxon>Polyneoptera</taxon>
        <taxon>Phasmatodea</taxon>
        <taxon>Timematodea</taxon>
        <taxon>Timematoidea</taxon>
        <taxon>Timematidae</taxon>
        <taxon>Timema</taxon>
    </lineage>
</organism>